<reference evidence="7 8" key="1">
    <citation type="submission" date="2018-02" db="EMBL/GenBank/DDBJ databases">
        <title>The genomes of Aspergillus section Nigri reveals drivers in fungal speciation.</title>
        <authorList>
            <consortium name="DOE Joint Genome Institute"/>
            <person name="Vesth T.C."/>
            <person name="Nybo J."/>
            <person name="Theobald S."/>
            <person name="Brandl J."/>
            <person name="Frisvad J.C."/>
            <person name="Nielsen K.F."/>
            <person name="Lyhne E.K."/>
            <person name="Kogle M.E."/>
            <person name="Kuo A."/>
            <person name="Riley R."/>
            <person name="Clum A."/>
            <person name="Nolan M."/>
            <person name="Lipzen A."/>
            <person name="Salamov A."/>
            <person name="Henrissat B."/>
            <person name="Wiebenga A."/>
            <person name="De vries R.P."/>
            <person name="Grigoriev I.V."/>
            <person name="Mortensen U.H."/>
            <person name="Andersen M.R."/>
            <person name="Baker S.E."/>
        </authorList>
    </citation>
    <scope>NUCLEOTIDE SEQUENCE [LARGE SCALE GENOMIC DNA]</scope>
    <source>
        <strain evidence="7 8">CBS 112811</strain>
    </source>
</reference>
<evidence type="ECO:0000256" key="5">
    <source>
        <dbReference type="ARBA" id="ARBA00023033"/>
    </source>
</evidence>
<feature type="domain" description="FAD-binding" evidence="6">
    <location>
        <begin position="343"/>
        <end position="378"/>
    </location>
</feature>
<dbReference type="RefSeq" id="XP_025511231.1">
    <property type="nucleotide sequence ID" value="XM_025665367.1"/>
</dbReference>
<accession>A0A8G1QVD6</accession>
<keyword evidence="8" id="KW-1185">Reference proteome</keyword>
<dbReference type="AlphaFoldDB" id="A0A8G1QVD6"/>
<dbReference type="GO" id="GO:0004497">
    <property type="term" value="F:monooxygenase activity"/>
    <property type="evidence" value="ECO:0007669"/>
    <property type="project" value="UniProtKB-KW"/>
</dbReference>
<dbReference type="SUPFAM" id="SSF51905">
    <property type="entry name" value="FAD/NAD(P)-binding domain"/>
    <property type="match status" value="1"/>
</dbReference>
<dbReference type="PANTHER" id="PTHR47178:SF5">
    <property type="entry name" value="FAD-BINDING DOMAIN-CONTAINING PROTEIN"/>
    <property type="match status" value="1"/>
</dbReference>
<feature type="domain" description="FAD-binding" evidence="6">
    <location>
        <begin position="8"/>
        <end position="184"/>
    </location>
</feature>
<evidence type="ECO:0000256" key="2">
    <source>
        <dbReference type="ARBA" id="ARBA00022630"/>
    </source>
</evidence>
<dbReference type="GeneID" id="37168769"/>
<dbReference type="InterPro" id="IPR036188">
    <property type="entry name" value="FAD/NAD-bd_sf"/>
</dbReference>
<evidence type="ECO:0000313" key="7">
    <source>
        <dbReference type="EMBL" id="RAH53309.1"/>
    </source>
</evidence>
<keyword evidence="3" id="KW-0274">FAD</keyword>
<dbReference type="Pfam" id="PF01494">
    <property type="entry name" value="FAD_binding_3"/>
    <property type="match status" value="2"/>
</dbReference>
<keyword evidence="2" id="KW-0285">Flavoprotein</keyword>
<comment type="cofactor">
    <cofactor evidence="1">
        <name>FAD</name>
        <dbReference type="ChEBI" id="CHEBI:57692"/>
    </cofactor>
</comment>
<evidence type="ECO:0000256" key="1">
    <source>
        <dbReference type="ARBA" id="ARBA00001974"/>
    </source>
</evidence>
<dbReference type="InterPro" id="IPR002938">
    <property type="entry name" value="FAD-bd"/>
</dbReference>
<dbReference type="PANTHER" id="PTHR47178">
    <property type="entry name" value="MONOOXYGENASE, FAD-BINDING"/>
    <property type="match status" value="1"/>
</dbReference>
<dbReference type="PRINTS" id="PR00420">
    <property type="entry name" value="RNGMNOXGNASE"/>
</dbReference>
<evidence type="ECO:0000256" key="3">
    <source>
        <dbReference type="ARBA" id="ARBA00022827"/>
    </source>
</evidence>
<dbReference type="GO" id="GO:0071949">
    <property type="term" value="F:FAD binding"/>
    <property type="evidence" value="ECO:0007669"/>
    <property type="project" value="InterPro"/>
</dbReference>
<evidence type="ECO:0000313" key="8">
    <source>
        <dbReference type="Proteomes" id="UP000249526"/>
    </source>
</evidence>
<protein>
    <submittedName>
        <fullName evidence="7">FAD/NAD(P)-binding domain-containing protein</fullName>
    </submittedName>
</protein>
<name>A0A8G1QVD6_9EURO</name>
<proteinExistence type="predicted"/>
<keyword evidence="4" id="KW-0560">Oxidoreductase</keyword>
<evidence type="ECO:0000256" key="4">
    <source>
        <dbReference type="ARBA" id="ARBA00023002"/>
    </source>
</evidence>
<dbReference type="Proteomes" id="UP000249526">
    <property type="component" value="Unassembled WGS sequence"/>
</dbReference>
<keyword evidence="5" id="KW-0503">Monooxygenase</keyword>
<gene>
    <name evidence="7" type="ORF">BO85DRAFT_523606</name>
</gene>
<dbReference type="EMBL" id="KZ825077">
    <property type="protein sequence ID" value="RAH53309.1"/>
    <property type="molecule type" value="Genomic_DNA"/>
</dbReference>
<sequence>MPESPPFKVIIIGAGLAGALLANGLLNNKVAFTVYERDAVNSKREGYQIRLGDSAVRGFNACLSEQLAEAIIQKFGRSATLGPTAPCLYTTQFKPVLDLTRLPTYSRSFAINRVVLRDLLIEPLMQVGKVKYGKSFSSHEIIGDPSTGSEKVKVSFTDGTSDDCDILIGADGSSSRVNAALGVNNLVQLDTHWSFLSKGSVPKDRLDKLPVQLQKGPILVFANGVSFFYALYLPNKHESKFDAGSLTYDDVEASFYWGLNVPKSCVPKYTDSAEIPDRLQFCQDIIQDWAPELKGLIAIGQEDDDSSGITIIPLRASFQPAKHWRKAVQTGPGEMGHGKGHPRVWLLGDAIHAMQPNRGQGGNQAMHDCAELLPYLLQLNGIAASGKAPTIEDISTRCARYESEMMQRTFRWVRKSGGTSVPTIDFDGILGRLVTIIDRLFLPVISLLLRPFFGSGNEKLNW</sequence>
<dbReference type="Gene3D" id="3.50.50.60">
    <property type="entry name" value="FAD/NAD(P)-binding domain"/>
    <property type="match status" value="1"/>
</dbReference>
<organism evidence="7 8">
    <name type="scientific">Aspergillus piperis CBS 112811</name>
    <dbReference type="NCBI Taxonomy" id="1448313"/>
    <lineage>
        <taxon>Eukaryota</taxon>
        <taxon>Fungi</taxon>
        <taxon>Dikarya</taxon>
        <taxon>Ascomycota</taxon>
        <taxon>Pezizomycotina</taxon>
        <taxon>Eurotiomycetes</taxon>
        <taxon>Eurotiomycetidae</taxon>
        <taxon>Eurotiales</taxon>
        <taxon>Aspergillaceae</taxon>
        <taxon>Aspergillus</taxon>
        <taxon>Aspergillus subgen. Circumdati</taxon>
    </lineage>
</organism>
<evidence type="ECO:0000259" key="6">
    <source>
        <dbReference type="Pfam" id="PF01494"/>
    </source>
</evidence>